<organism evidence="1 2">
    <name type="scientific">Sutterella megalosphaeroides</name>
    <dbReference type="NCBI Taxonomy" id="2494234"/>
    <lineage>
        <taxon>Bacteria</taxon>
        <taxon>Pseudomonadati</taxon>
        <taxon>Pseudomonadota</taxon>
        <taxon>Betaproteobacteria</taxon>
        <taxon>Burkholderiales</taxon>
        <taxon>Sutterellaceae</taxon>
        <taxon>Sutterella</taxon>
    </lineage>
</organism>
<gene>
    <name evidence="1" type="ORF">SUTMEG_10380</name>
</gene>
<protein>
    <recommendedName>
        <fullName evidence="3">Enoyl-ACP reductase</fullName>
    </recommendedName>
</protein>
<evidence type="ECO:0000313" key="2">
    <source>
        <dbReference type="Proteomes" id="UP000271003"/>
    </source>
</evidence>
<dbReference type="Gene3D" id="3.40.50.720">
    <property type="entry name" value="NAD(P)-binding Rossmann-like Domain"/>
    <property type="match status" value="1"/>
</dbReference>
<dbReference type="EMBL" id="AP018786">
    <property type="protein sequence ID" value="BBF23147.1"/>
    <property type="molecule type" value="Genomic_DNA"/>
</dbReference>
<dbReference type="SUPFAM" id="SSF51735">
    <property type="entry name" value="NAD(P)-binding Rossmann-fold domains"/>
    <property type="match status" value="1"/>
</dbReference>
<keyword evidence="2" id="KW-1185">Reference proteome</keyword>
<evidence type="ECO:0000313" key="1">
    <source>
        <dbReference type="EMBL" id="BBF23147.1"/>
    </source>
</evidence>
<dbReference type="InterPro" id="IPR036291">
    <property type="entry name" value="NAD(P)-bd_dom_sf"/>
</dbReference>
<dbReference type="KEGG" id="sutt:SUTMEG_10380"/>
<evidence type="ECO:0008006" key="3">
    <source>
        <dbReference type="Google" id="ProtNLM"/>
    </source>
</evidence>
<dbReference type="InterPro" id="IPR002347">
    <property type="entry name" value="SDR_fam"/>
</dbReference>
<dbReference type="Pfam" id="PF13561">
    <property type="entry name" value="adh_short_C2"/>
    <property type="match status" value="1"/>
</dbReference>
<accession>A0A2Z6IBW4</accession>
<reference evidence="1 2" key="1">
    <citation type="journal article" date="2018" name="Int. J. Syst. Evol. Microbiol.">
        <title>Mesosutterella multiformis gen. nov., sp. nov., a member of the family Sutterellaceae and Sutterella megalosphaeroides sp. nov., isolated from human faeces.</title>
        <authorList>
            <person name="Sakamoto M."/>
            <person name="Ikeyama N."/>
            <person name="Kunihiro T."/>
            <person name="Iino T."/>
            <person name="Yuki M."/>
            <person name="Ohkuma M."/>
        </authorList>
    </citation>
    <scope>NUCLEOTIDE SEQUENCE [LARGE SCALE GENOMIC DNA]</scope>
    <source>
        <strain evidence="1 2">6FBBBH3</strain>
    </source>
</reference>
<name>A0A2Z6IBW4_9BURK</name>
<proteinExistence type="predicted"/>
<sequence length="68" mass="7139">MAIDLGPKGIRVNAVCAATIKTPLVDKLFQSFADITHGGGVSAYWEAEAGRTCSKARGTHLAGLLLRL</sequence>
<dbReference type="AlphaFoldDB" id="A0A2Z6IBW4"/>
<dbReference type="Proteomes" id="UP000271003">
    <property type="component" value="Chromosome"/>
</dbReference>